<name>T1BEC6_9ZZZZ</name>
<dbReference type="CDD" id="cd00102">
    <property type="entry name" value="IPT"/>
    <property type="match status" value="1"/>
</dbReference>
<sequence>GSASASFAVDYPAPVLGAISPTSAQVGASSATITATGSNFVPASTIDWSGTPLTTSYVSATQLNATVPASDLAAAGSIAVTVATPAPGGGTSSAITFSVSAPPAAPATGGGGGGLGIFSLGALAALVAVEAMRRCRINCTDKAVKRICAR</sequence>
<reference evidence="2" key="1">
    <citation type="submission" date="2013-08" db="EMBL/GenBank/DDBJ databases">
        <authorList>
            <person name="Mendez C."/>
            <person name="Richter M."/>
            <person name="Ferrer M."/>
            <person name="Sanchez J."/>
        </authorList>
    </citation>
    <scope>NUCLEOTIDE SEQUENCE</scope>
</reference>
<dbReference type="InterPro" id="IPR013783">
    <property type="entry name" value="Ig-like_fold"/>
</dbReference>
<protein>
    <submittedName>
        <fullName evidence="2">Cell surface receptor IPT/TIG domain-containing protein</fullName>
    </submittedName>
</protein>
<evidence type="ECO:0000259" key="1">
    <source>
        <dbReference type="Pfam" id="PF01833"/>
    </source>
</evidence>
<organism evidence="2">
    <name type="scientific">mine drainage metagenome</name>
    <dbReference type="NCBI Taxonomy" id="410659"/>
    <lineage>
        <taxon>unclassified sequences</taxon>
        <taxon>metagenomes</taxon>
        <taxon>ecological metagenomes</taxon>
    </lineage>
</organism>
<proteinExistence type="predicted"/>
<dbReference type="AlphaFoldDB" id="T1BEC6"/>
<keyword evidence="2" id="KW-0675">Receptor</keyword>
<accession>T1BEC6</accession>
<dbReference type="SUPFAM" id="SSF81296">
    <property type="entry name" value="E set domains"/>
    <property type="match status" value="1"/>
</dbReference>
<evidence type="ECO:0000313" key="2">
    <source>
        <dbReference type="EMBL" id="EQD51414.1"/>
    </source>
</evidence>
<dbReference type="Pfam" id="PF01833">
    <property type="entry name" value="TIG"/>
    <property type="match status" value="1"/>
</dbReference>
<gene>
    <name evidence="2" type="ORF">B2A_06897</name>
</gene>
<dbReference type="InterPro" id="IPR014756">
    <property type="entry name" value="Ig_E-set"/>
</dbReference>
<dbReference type="InterPro" id="IPR002909">
    <property type="entry name" value="IPT_dom"/>
</dbReference>
<dbReference type="Gene3D" id="2.60.40.10">
    <property type="entry name" value="Immunoglobulins"/>
    <property type="match status" value="1"/>
</dbReference>
<reference evidence="2" key="2">
    <citation type="journal article" date="2014" name="ISME J.">
        <title>Microbial stratification in low pH oxic and suboxic macroscopic growths along an acid mine drainage.</title>
        <authorList>
            <person name="Mendez-Garcia C."/>
            <person name="Mesa V."/>
            <person name="Sprenger R.R."/>
            <person name="Richter M."/>
            <person name="Diez M.S."/>
            <person name="Solano J."/>
            <person name="Bargiela R."/>
            <person name="Golyshina O.V."/>
            <person name="Manteca A."/>
            <person name="Ramos J.L."/>
            <person name="Gallego J.R."/>
            <person name="Llorente I."/>
            <person name="Martins Dos Santos V.A."/>
            <person name="Jensen O.N."/>
            <person name="Pelaez A.I."/>
            <person name="Sanchez J."/>
            <person name="Ferrer M."/>
        </authorList>
    </citation>
    <scope>NUCLEOTIDE SEQUENCE</scope>
</reference>
<feature type="domain" description="IPT/TIG" evidence="1">
    <location>
        <begin position="14"/>
        <end position="98"/>
    </location>
</feature>
<dbReference type="EMBL" id="AUZZ01004922">
    <property type="protein sequence ID" value="EQD51414.1"/>
    <property type="molecule type" value="Genomic_DNA"/>
</dbReference>
<feature type="non-terminal residue" evidence="2">
    <location>
        <position position="1"/>
    </location>
</feature>
<comment type="caution">
    <text evidence="2">The sequence shown here is derived from an EMBL/GenBank/DDBJ whole genome shotgun (WGS) entry which is preliminary data.</text>
</comment>